<dbReference type="InterPro" id="IPR004839">
    <property type="entry name" value="Aminotransferase_I/II_large"/>
</dbReference>
<dbReference type="GO" id="GO:1901605">
    <property type="term" value="P:alpha-amino acid metabolic process"/>
    <property type="evidence" value="ECO:0007669"/>
    <property type="project" value="TreeGrafter"/>
</dbReference>
<evidence type="ECO:0000256" key="2">
    <source>
        <dbReference type="ARBA" id="ARBA00022576"/>
    </source>
</evidence>
<dbReference type="PANTHER" id="PTHR42790">
    <property type="entry name" value="AMINOTRANSFERASE"/>
    <property type="match status" value="1"/>
</dbReference>
<dbReference type="Pfam" id="PF00155">
    <property type="entry name" value="Aminotran_1_2"/>
    <property type="match status" value="1"/>
</dbReference>
<evidence type="ECO:0000256" key="1">
    <source>
        <dbReference type="ARBA" id="ARBA00001933"/>
    </source>
</evidence>
<comment type="cofactor">
    <cofactor evidence="1">
        <name>pyridoxal 5'-phosphate</name>
        <dbReference type="ChEBI" id="CHEBI:597326"/>
    </cofactor>
</comment>
<dbReference type="Gene3D" id="3.40.640.10">
    <property type="entry name" value="Type I PLP-dependent aspartate aminotransferase-like (Major domain)"/>
    <property type="match status" value="1"/>
</dbReference>
<dbReference type="EC" id="2.6.1.66" evidence="6"/>
<dbReference type="EMBL" id="JACHIG010000007">
    <property type="protein sequence ID" value="MBB5033812.1"/>
    <property type="molecule type" value="Genomic_DNA"/>
</dbReference>
<dbReference type="NCBIfam" id="NF006964">
    <property type="entry name" value="PRK09440.1-2"/>
    <property type="match status" value="1"/>
</dbReference>
<evidence type="ECO:0000313" key="7">
    <source>
        <dbReference type="Proteomes" id="UP000590740"/>
    </source>
</evidence>
<dbReference type="Proteomes" id="UP000590740">
    <property type="component" value="Unassembled WGS sequence"/>
</dbReference>
<dbReference type="AlphaFoldDB" id="A0A7W8DL49"/>
<gene>
    <name evidence="6" type="ORF">HNQ65_003402</name>
</gene>
<keyword evidence="7" id="KW-1185">Reference proteome</keyword>
<protein>
    <submittedName>
        <fullName evidence="6">Valine--pyruvate aminotransferase</fullName>
        <ecNumber evidence="6">2.6.1.66</ecNumber>
    </submittedName>
</protein>
<evidence type="ECO:0000313" key="6">
    <source>
        <dbReference type="EMBL" id="MBB5033812.1"/>
    </source>
</evidence>
<dbReference type="GO" id="GO:0005829">
    <property type="term" value="C:cytosol"/>
    <property type="evidence" value="ECO:0007669"/>
    <property type="project" value="TreeGrafter"/>
</dbReference>
<sequence>MMQPTFSDIGLRLAGPSGIQELMDDCGAALTTHPDMRMLGGGQPAAIPAVQQLWRERMHAMLDDGSIDRTLLNYDPPGGNPLFREAFAAFLNRECGWGVTHENIAVMPSSQSACFLLFNLLAGQTGAARKRILFPLLPEYIGYANQALAEGQFTACLPRISETAPHEIKYHVDFDRLRMTPDIAAMCVSCPTNPTGNVLTQNEFESLHALADAHGIPLIIDNAYGHPFPGVIHNGFQPRWQPGMIFSISMSKVGLPGVRTAMIVADPSIVKALSNMNAIVSLANGNLGQALLMPLLKDDRLIKLGPEVIRPFYRERSDFAKGVLSSALGERVPWALHAQEGAFFLWLWVNGLPIPASELYHRLKGRKVLVIPGHYFAFGLEQEWRHPHECLRLTYSQPQHIVQEGLEIIADEIIRCFGARTSESAALR</sequence>
<dbReference type="RefSeq" id="WP_246438350.1">
    <property type="nucleotide sequence ID" value="NZ_JACHIG010000007.1"/>
</dbReference>
<proteinExistence type="predicted"/>
<reference evidence="6 7" key="1">
    <citation type="submission" date="2020-08" db="EMBL/GenBank/DDBJ databases">
        <title>Genomic Encyclopedia of Type Strains, Phase IV (KMG-IV): sequencing the most valuable type-strain genomes for metagenomic binning, comparative biology and taxonomic classification.</title>
        <authorList>
            <person name="Goeker M."/>
        </authorList>
    </citation>
    <scope>NUCLEOTIDE SEQUENCE [LARGE SCALE GENOMIC DNA]</scope>
    <source>
        <strain evidence="6 7">DSM 12252</strain>
    </source>
</reference>
<name>A0A7W8DL49_9BACT</name>
<dbReference type="InterPro" id="IPR015421">
    <property type="entry name" value="PyrdxlP-dep_Trfase_major"/>
</dbReference>
<evidence type="ECO:0000259" key="5">
    <source>
        <dbReference type="Pfam" id="PF00155"/>
    </source>
</evidence>
<keyword evidence="6" id="KW-0670">Pyruvate</keyword>
<keyword evidence="2 6" id="KW-0032">Aminotransferase</keyword>
<evidence type="ECO:0000256" key="3">
    <source>
        <dbReference type="ARBA" id="ARBA00022679"/>
    </source>
</evidence>
<dbReference type="SUPFAM" id="SSF53383">
    <property type="entry name" value="PLP-dependent transferases"/>
    <property type="match status" value="1"/>
</dbReference>
<evidence type="ECO:0000256" key="4">
    <source>
        <dbReference type="ARBA" id="ARBA00022898"/>
    </source>
</evidence>
<dbReference type="CDD" id="cd00609">
    <property type="entry name" value="AAT_like"/>
    <property type="match status" value="1"/>
</dbReference>
<feature type="domain" description="Aminotransferase class I/classII large" evidence="5">
    <location>
        <begin position="65"/>
        <end position="399"/>
    </location>
</feature>
<accession>A0A7W8DL49</accession>
<dbReference type="GO" id="GO:0009042">
    <property type="term" value="F:valine-pyruvate transaminase activity"/>
    <property type="evidence" value="ECO:0007669"/>
    <property type="project" value="UniProtKB-EC"/>
</dbReference>
<dbReference type="InterPro" id="IPR050859">
    <property type="entry name" value="Class-I_PLP-dep_aminotransf"/>
</dbReference>
<dbReference type="InterPro" id="IPR015424">
    <property type="entry name" value="PyrdxlP-dep_Trfase"/>
</dbReference>
<comment type="caution">
    <text evidence="6">The sequence shown here is derived from an EMBL/GenBank/DDBJ whole genome shotgun (WGS) entry which is preliminary data.</text>
</comment>
<organism evidence="6 7">
    <name type="scientific">Prosthecobacter vanneervenii</name>
    <dbReference type="NCBI Taxonomy" id="48466"/>
    <lineage>
        <taxon>Bacteria</taxon>
        <taxon>Pseudomonadati</taxon>
        <taxon>Verrucomicrobiota</taxon>
        <taxon>Verrucomicrobiia</taxon>
        <taxon>Verrucomicrobiales</taxon>
        <taxon>Verrucomicrobiaceae</taxon>
        <taxon>Prosthecobacter</taxon>
    </lineage>
</organism>
<dbReference type="GO" id="GO:0030170">
    <property type="term" value="F:pyridoxal phosphate binding"/>
    <property type="evidence" value="ECO:0007669"/>
    <property type="project" value="InterPro"/>
</dbReference>
<keyword evidence="3 6" id="KW-0808">Transferase</keyword>
<dbReference type="PANTHER" id="PTHR42790:SF4">
    <property type="entry name" value="VALINE--PYRUVATE AMINOTRANSFERASE"/>
    <property type="match status" value="1"/>
</dbReference>
<keyword evidence="4" id="KW-0663">Pyridoxal phosphate</keyword>